<sequence length="95" mass="10821">MGRVRSTCTLLPRILVPSSLLSISALCRGKISTRQRGLFSAVYCVLLNPRRRVEKEEWKHRRRSKFPLASAGACKMWKWNTGFGVSFRLAGLQKV</sequence>
<keyword evidence="2" id="KW-1185">Reference proteome</keyword>
<dbReference type="Proteomes" id="UP001215598">
    <property type="component" value="Unassembled WGS sequence"/>
</dbReference>
<dbReference type="EMBL" id="JARKIB010000097">
    <property type="protein sequence ID" value="KAJ7741889.1"/>
    <property type="molecule type" value="Genomic_DNA"/>
</dbReference>
<comment type="caution">
    <text evidence="1">The sequence shown here is derived from an EMBL/GenBank/DDBJ whole genome shotgun (WGS) entry which is preliminary data.</text>
</comment>
<evidence type="ECO:0000313" key="1">
    <source>
        <dbReference type="EMBL" id="KAJ7741889.1"/>
    </source>
</evidence>
<gene>
    <name evidence="1" type="ORF">B0H16DRAFT_1564699</name>
</gene>
<dbReference type="AlphaFoldDB" id="A0AAD7N1S6"/>
<evidence type="ECO:0000313" key="2">
    <source>
        <dbReference type="Proteomes" id="UP001215598"/>
    </source>
</evidence>
<proteinExistence type="predicted"/>
<protein>
    <submittedName>
        <fullName evidence="1">Uncharacterized protein</fullName>
    </submittedName>
</protein>
<organism evidence="1 2">
    <name type="scientific">Mycena metata</name>
    <dbReference type="NCBI Taxonomy" id="1033252"/>
    <lineage>
        <taxon>Eukaryota</taxon>
        <taxon>Fungi</taxon>
        <taxon>Dikarya</taxon>
        <taxon>Basidiomycota</taxon>
        <taxon>Agaricomycotina</taxon>
        <taxon>Agaricomycetes</taxon>
        <taxon>Agaricomycetidae</taxon>
        <taxon>Agaricales</taxon>
        <taxon>Marasmiineae</taxon>
        <taxon>Mycenaceae</taxon>
        <taxon>Mycena</taxon>
    </lineage>
</organism>
<reference evidence="1" key="1">
    <citation type="submission" date="2023-03" db="EMBL/GenBank/DDBJ databases">
        <title>Massive genome expansion in bonnet fungi (Mycena s.s.) driven by repeated elements and novel gene families across ecological guilds.</title>
        <authorList>
            <consortium name="Lawrence Berkeley National Laboratory"/>
            <person name="Harder C.B."/>
            <person name="Miyauchi S."/>
            <person name="Viragh M."/>
            <person name="Kuo A."/>
            <person name="Thoen E."/>
            <person name="Andreopoulos B."/>
            <person name="Lu D."/>
            <person name="Skrede I."/>
            <person name="Drula E."/>
            <person name="Henrissat B."/>
            <person name="Morin E."/>
            <person name="Kohler A."/>
            <person name="Barry K."/>
            <person name="LaButti K."/>
            <person name="Morin E."/>
            <person name="Salamov A."/>
            <person name="Lipzen A."/>
            <person name="Mereny Z."/>
            <person name="Hegedus B."/>
            <person name="Baldrian P."/>
            <person name="Stursova M."/>
            <person name="Weitz H."/>
            <person name="Taylor A."/>
            <person name="Grigoriev I.V."/>
            <person name="Nagy L.G."/>
            <person name="Martin F."/>
            <person name="Kauserud H."/>
        </authorList>
    </citation>
    <scope>NUCLEOTIDE SEQUENCE</scope>
    <source>
        <strain evidence="1">CBHHK182m</strain>
    </source>
</reference>
<accession>A0AAD7N1S6</accession>
<name>A0AAD7N1S6_9AGAR</name>